<comment type="similarity">
    <text evidence="1 4">Belongs to the glycosyl hydrolase 30 family.</text>
</comment>
<feature type="chain" id="PRO_5009241647" evidence="5">
    <location>
        <begin position="22"/>
        <end position="469"/>
    </location>
</feature>
<evidence type="ECO:0000256" key="2">
    <source>
        <dbReference type="ARBA" id="ARBA00022729"/>
    </source>
</evidence>
<dbReference type="EMBL" id="LT629690">
    <property type="protein sequence ID" value="SDF36965.1"/>
    <property type="molecule type" value="Genomic_DNA"/>
</dbReference>
<dbReference type="Gene3D" id="3.20.20.80">
    <property type="entry name" value="Glycosidases"/>
    <property type="match status" value="1"/>
</dbReference>
<dbReference type="GO" id="GO:0006680">
    <property type="term" value="P:glucosylceramide catabolic process"/>
    <property type="evidence" value="ECO:0007669"/>
    <property type="project" value="TreeGrafter"/>
</dbReference>
<gene>
    <name evidence="8" type="ORF">SAMN05444167_2197</name>
</gene>
<keyword evidence="3 4" id="KW-0378">Hydrolase</keyword>
<dbReference type="RefSeq" id="WP_083345170.1">
    <property type="nucleotide sequence ID" value="NZ_LT629690.1"/>
</dbReference>
<dbReference type="InterPro" id="IPR013780">
    <property type="entry name" value="Glyco_hydro_b"/>
</dbReference>
<sequence>MILYRLLVMCSSSLLLSVAAAQTVHGVQTSVDLSKTLAPLPSAKFERSSVKSDVTITVDETKRFQTIDGFGAAFVEGSAYLLQHELTPQQRSDVMTRLFDPKRGIGLSAMRLPIASTDLSRTHYSYDDMPEGQSDPEMQHFSVEKDRADVFPTVREALKLNPRMTLIASPWSMPAWMKTKPTMNGGALREDAEPAFAKYLVRSLQAFAKEGITPQYLTIQNEPLNETKNYPGSLLLADQAARFIGKDLGPALRAANLKTQVLAYDHNWDHPEYPLSVIADPAARPYMAGSAMHCYGGKADVQDDMHAKDPQMGIWMTECSGGTWQKEAPLAVTAHLLISSTQHWAKAVTLWGIALDPKGNPHAGGCGTCRGLLTIDSTQKPSSITWNGDFYALAHASKYVQPGAVHIASSAATAGVDQVAFQDIDGTIVLIAYNDTNEAKTVDVQWHARTVQLSLPATSLVTYAWKAAR</sequence>
<evidence type="ECO:0000256" key="3">
    <source>
        <dbReference type="ARBA" id="ARBA00022801"/>
    </source>
</evidence>
<dbReference type="InterPro" id="IPR033453">
    <property type="entry name" value="Glyco_hydro_30_TIM-barrel"/>
</dbReference>
<accession>A0A1G7KIJ7</accession>
<evidence type="ECO:0000259" key="7">
    <source>
        <dbReference type="Pfam" id="PF17189"/>
    </source>
</evidence>
<proteinExistence type="inferred from homology"/>
<dbReference type="Pfam" id="PF17189">
    <property type="entry name" value="Glyco_hydro_30C"/>
    <property type="match status" value="1"/>
</dbReference>
<dbReference type="AlphaFoldDB" id="A0A1G7KIJ7"/>
<evidence type="ECO:0000259" key="6">
    <source>
        <dbReference type="Pfam" id="PF02055"/>
    </source>
</evidence>
<dbReference type="SUPFAM" id="SSF51445">
    <property type="entry name" value="(Trans)glycosidases"/>
    <property type="match status" value="1"/>
</dbReference>
<dbReference type="Gene3D" id="2.60.40.1180">
    <property type="entry name" value="Golgi alpha-mannosidase II"/>
    <property type="match status" value="1"/>
</dbReference>
<keyword evidence="4" id="KW-0326">Glycosidase</keyword>
<protein>
    <submittedName>
        <fullName evidence="8">Glucosylceramidase</fullName>
    </submittedName>
</protein>
<evidence type="ECO:0000256" key="5">
    <source>
        <dbReference type="SAM" id="SignalP"/>
    </source>
</evidence>
<evidence type="ECO:0000256" key="1">
    <source>
        <dbReference type="ARBA" id="ARBA00005382"/>
    </source>
</evidence>
<dbReference type="OrthoDB" id="9806701at2"/>
<dbReference type="InterPro" id="IPR017853">
    <property type="entry name" value="GH"/>
</dbReference>
<dbReference type="InterPro" id="IPR001139">
    <property type="entry name" value="Glyco_hydro_30"/>
</dbReference>
<dbReference type="InterPro" id="IPR033452">
    <property type="entry name" value="GH30_C"/>
</dbReference>
<dbReference type="PANTHER" id="PTHR11069:SF23">
    <property type="entry name" value="LYSOSOMAL ACID GLUCOSYLCERAMIDASE"/>
    <property type="match status" value="1"/>
</dbReference>
<dbReference type="GO" id="GO:0004348">
    <property type="term" value="F:glucosylceramidase activity"/>
    <property type="evidence" value="ECO:0007669"/>
    <property type="project" value="InterPro"/>
</dbReference>
<dbReference type="PANTHER" id="PTHR11069">
    <property type="entry name" value="GLUCOSYLCERAMIDASE"/>
    <property type="match status" value="1"/>
</dbReference>
<feature type="signal peptide" evidence="5">
    <location>
        <begin position="1"/>
        <end position="21"/>
    </location>
</feature>
<evidence type="ECO:0000256" key="4">
    <source>
        <dbReference type="RuleBase" id="RU361188"/>
    </source>
</evidence>
<name>A0A1G7KIJ7_9BACT</name>
<organism evidence="8 9">
    <name type="scientific">Terriglobus roseus</name>
    <dbReference type="NCBI Taxonomy" id="392734"/>
    <lineage>
        <taxon>Bacteria</taxon>
        <taxon>Pseudomonadati</taxon>
        <taxon>Acidobacteriota</taxon>
        <taxon>Terriglobia</taxon>
        <taxon>Terriglobales</taxon>
        <taxon>Acidobacteriaceae</taxon>
        <taxon>Terriglobus</taxon>
    </lineage>
</organism>
<feature type="domain" description="Glycosyl hydrolase family 30 beta sandwich" evidence="7">
    <location>
        <begin position="403"/>
        <end position="463"/>
    </location>
</feature>
<dbReference type="Proteomes" id="UP000182427">
    <property type="component" value="Chromosome I"/>
</dbReference>
<dbReference type="GO" id="GO:0016020">
    <property type="term" value="C:membrane"/>
    <property type="evidence" value="ECO:0007669"/>
    <property type="project" value="GOC"/>
</dbReference>
<reference evidence="8 9" key="1">
    <citation type="submission" date="2016-10" db="EMBL/GenBank/DDBJ databases">
        <authorList>
            <person name="de Groot N.N."/>
        </authorList>
    </citation>
    <scope>NUCLEOTIDE SEQUENCE [LARGE SCALE GENOMIC DNA]</scope>
    <source>
        <strain evidence="8 9">GAS232</strain>
    </source>
</reference>
<evidence type="ECO:0000313" key="9">
    <source>
        <dbReference type="Proteomes" id="UP000182427"/>
    </source>
</evidence>
<keyword evidence="2 5" id="KW-0732">Signal</keyword>
<dbReference type="Pfam" id="PF02055">
    <property type="entry name" value="Glyco_hydro_30"/>
    <property type="match status" value="1"/>
</dbReference>
<evidence type="ECO:0000313" key="8">
    <source>
        <dbReference type="EMBL" id="SDF36965.1"/>
    </source>
</evidence>
<feature type="domain" description="Glycosyl hydrolase family 30 TIM-barrel" evidence="6">
    <location>
        <begin position="67"/>
        <end position="399"/>
    </location>
</feature>
<keyword evidence="9" id="KW-1185">Reference proteome</keyword>